<dbReference type="InterPro" id="IPR052354">
    <property type="entry name" value="Cell_Wall_Dynamics_Protein"/>
</dbReference>
<feature type="region of interest" description="Disordered" evidence="1">
    <location>
        <begin position="1"/>
        <end position="24"/>
    </location>
</feature>
<evidence type="ECO:0000313" key="3">
    <source>
        <dbReference type="EMBL" id="MBD8022059.1"/>
    </source>
</evidence>
<dbReference type="PANTHER" id="PTHR34408">
    <property type="entry name" value="FAMILY PROTEIN, PUTATIVE-RELATED"/>
    <property type="match status" value="1"/>
</dbReference>
<gene>
    <name evidence="3" type="ORF">H9622_00465</name>
</gene>
<accession>A0ABR8WYI4</accession>
<dbReference type="SMART" id="SM00287">
    <property type="entry name" value="SH3b"/>
    <property type="match status" value="3"/>
</dbReference>
<dbReference type="PROSITE" id="PS51781">
    <property type="entry name" value="SH3B"/>
    <property type="match status" value="3"/>
</dbReference>
<name>A0ABR8WYI4_9MICO</name>
<organism evidence="3 4">
    <name type="scientific">Microbacterium gallinarum</name>
    <dbReference type="NCBI Taxonomy" id="2762209"/>
    <lineage>
        <taxon>Bacteria</taxon>
        <taxon>Bacillati</taxon>
        <taxon>Actinomycetota</taxon>
        <taxon>Actinomycetes</taxon>
        <taxon>Micrococcales</taxon>
        <taxon>Microbacteriaceae</taxon>
        <taxon>Microbacterium</taxon>
    </lineage>
</organism>
<sequence length="237" mass="23690">MQRSYLTNAPATPPATTPAPAPTTDTYTATAALAFKATASASGTSLGVIPQGANVGSIQATSGSWAKVTYNGKTGWVQRSYLTNAPAAPPATTPAPAPTTDTYTATAALAFKATASASGTSLGVIPQGANVGSIQATSGSWAKVTYNGKTGWVQRSYLTNAPAAPPATTPAPAPTTDTYTATAALAFKATASAGGTSLGVIPQGANVGKIQATSGSWAKVTYNGKTGWVQRSYLIQK</sequence>
<keyword evidence="4" id="KW-1185">Reference proteome</keyword>
<evidence type="ECO:0000259" key="2">
    <source>
        <dbReference type="PROSITE" id="PS51781"/>
    </source>
</evidence>
<dbReference type="EMBL" id="JACSPM010000001">
    <property type="protein sequence ID" value="MBD8022059.1"/>
    <property type="molecule type" value="Genomic_DNA"/>
</dbReference>
<reference evidence="3 4" key="1">
    <citation type="submission" date="2020-08" db="EMBL/GenBank/DDBJ databases">
        <title>A Genomic Blueprint of the Chicken Gut Microbiome.</title>
        <authorList>
            <person name="Gilroy R."/>
            <person name="Ravi A."/>
            <person name="Getino M."/>
            <person name="Pursley I."/>
            <person name="Horton D.L."/>
            <person name="Alikhan N.-F."/>
            <person name="Baker D."/>
            <person name="Gharbi K."/>
            <person name="Hall N."/>
            <person name="Watson M."/>
            <person name="Adriaenssens E.M."/>
            <person name="Foster-Nyarko E."/>
            <person name="Jarju S."/>
            <person name="Secka A."/>
            <person name="Antonio M."/>
            <person name="Oren A."/>
            <person name="Chaudhuri R."/>
            <person name="La Ragione R.M."/>
            <person name="Hildebrand F."/>
            <person name="Pallen M.J."/>
        </authorList>
    </citation>
    <scope>NUCLEOTIDE SEQUENCE [LARGE SCALE GENOMIC DNA]</scope>
    <source>
        <strain evidence="3 4">Sa1CUA4</strain>
    </source>
</reference>
<comment type="caution">
    <text evidence="3">The sequence shown here is derived from an EMBL/GenBank/DDBJ whole genome shotgun (WGS) entry which is preliminary data.</text>
</comment>
<dbReference type="Gene3D" id="2.30.30.40">
    <property type="entry name" value="SH3 Domains"/>
    <property type="match status" value="3"/>
</dbReference>
<dbReference type="InterPro" id="IPR003646">
    <property type="entry name" value="SH3-like_bac-type"/>
</dbReference>
<feature type="compositionally biased region" description="Pro residues" evidence="1">
    <location>
        <begin position="11"/>
        <end position="21"/>
    </location>
</feature>
<dbReference type="Proteomes" id="UP000602532">
    <property type="component" value="Unassembled WGS sequence"/>
</dbReference>
<evidence type="ECO:0000256" key="1">
    <source>
        <dbReference type="SAM" id="MobiDB-lite"/>
    </source>
</evidence>
<proteinExistence type="predicted"/>
<dbReference type="InterPro" id="IPR036028">
    <property type="entry name" value="SH3-like_dom_sf"/>
</dbReference>
<evidence type="ECO:0000313" key="4">
    <source>
        <dbReference type="Proteomes" id="UP000602532"/>
    </source>
</evidence>
<dbReference type="SUPFAM" id="SSF50044">
    <property type="entry name" value="SH3-domain"/>
    <property type="match status" value="1"/>
</dbReference>
<protein>
    <submittedName>
        <fullName evidence="3">SH3 domain-containing protein</fullName>
    </submittedName>
</protein>
<feature type="domain" description="SH3b" evidence="2">
    <location>
        <begin position="22"/>
        <end position="86"/>
    </location>
</feature>
<feature type="domain" description="SH3b" evidence="2">
    <location>
        <begin position="98"/>
        <end position="162"/>
    </location>
</feature>
<feature type="domain" description="SH3b" evidence="2">
    <location>
        <begin position="174"/>
        <end position="237"/>
    </location>
</feature>
<dbReference type="Pfam" id="PF08239">
    <property type="entry name" value="SH3_3"/>
    <property type="match status" value="3"/>
</dbReference>